<name>A0AAV7VF87_PLEWA</name>
<evidence type="ECO:0000313" key="3">
    <source>
        <dbReference type="Proteomes" id="UP001066276"/>
    </source>
</evidence>
<feature type="region of interest" description="Disordered" evidence="1">
    <location>
        <begin position="46"/>
        <end position="80"/>
    </location>
</feature>
<protein>
    <submittedName>
        <fullName evidence="2">Uncharacterized protein</fullName>
    </submittedName>
</protein>
<dbReference type="EMBL" id="JANPWB010000003">
    <property type="protein sequence ID" value="KAJ1199210.1"/>
    <property type="molecule type" value="Genomic_DNA"/>
</dbReference>
<organism evidence="2 3">
    <name type="scientific">Pleurodeles waltl</name>
    <name type="common">Iberian ribbed newt</name>
    <dbReference type="NCBI Taxonomy" id="8319"/>
    <lineage>
        <taxon>Eukaryota</taxon>
        <taxon>Metazoa</taxon>
        <taxon>Chordata</taxon>
        <taxon>Craniata</taxon>
        <taxon>Vertebrata</taxon>
        <taxon>Euteleostomi</taxon>
        <taxon>Amphibia</taxon>
        <taxon>Batrachia</taxon>
        <taxon>Caudata</taxon>
        <taxon>Salamandroidea</taxon>
        <taxon>Salamandridae</taxon>
        <taxon>Pleurodelinae</taxon>
        <taxon>Pleurodeles</taxon>
    </lineage>
</organism>
<comment type="caution">
    <text evidence="2">The sequence shown here is derived from an EMBL/GenBank/DDBJ whole genome shotgun (WGS) entry which is preliminary data.</text>
</comment>
<accession>A0AAV7VF87</accession>
<proteinExistence type="predicted"/>
<dbReference type="Proteomes" id="UP001066276">
    <property type="component" value="Chromosome 2_1"/>
</dbReference>
<evidence type="ECO:0000313" key="2">
    <source>
        <dbReference type="EMBL" id="KAJ1199210.1"/>
    </source>
</evidence>
<dbReference type="AlphaFoldDB" id="A0AAV7VF87"/>
<keyword evidence="3" id="KW-1185">Reference proteome</keyword>
<gene>
    <name evidence="2" type="ORF">NDU88_003048</name>
</gene>
<sequence>MSSVEFVMPHTNVQCGDRNATHQYPYQNRHGKAPLNKAKTAMVKTAEQGKDRHGKAPLNKAKTAMVKTAEQGKDRHGEDR</sequence>
<feature type="compositionally biased region" description="Basic and acidic residues" evidence="1">
    <location>
        <begin position="70"/>
        <end position="80"/>
    </location>
</feature>
<reference evidence="2" key="1">
    <citation type="journal article" date="2022" name="bioRxiv">
        <title>Sequencing and chromosome-scale assembly of the giantPleurodeles waltlgenome.</title>
        <authorList>
            <person name="Brown T."/>
            <person name="Elewa A."/>
            <person name="Iarovenko S."/>
            <person name="Subramanian E."/>
            <person name="Araus A.J."/>
            <person name="Petzold A."/>
            <person name="Susuki M."/>
            <person name="Suzuki K.-i.T."/>
            <person name="Hayashi T."/>
            <person name="Toyoda A."/>
            <person name="Oliveira C."/>
            <person name="Osipova E."/>
            <person name="Leigh N.D."/>
            <person name="Simon A."/>
            <person name="Yun M.H."/>
        </authorList>
    </citation>
    <scope>NUCLEOTIDE SEQUENCE</scope>
    <source>
        <strain evidence="2">20211129_DDA</strain>
        <tissue evidence="2">Liver</tissue>
    </source>
</reference>
<evidence type="ECO:0000256" key="1">
    <source>
        <dbReference type="SAM" id="MobiDB-lite"/>
    </source>
</evidence>